<sequence length="45" mass="5038">MPEIVRRCKFVTANKLLDCLLQDVLTPLGFSAACMEARKYNYTGG</sequence>
<dbReference type="Proteomes" id="UP000027442">
    <property type="component" value="Unassembled WGS sequence"/>
</dbReference>
<keyword evidence="2" id="KW-1185">Reference proteome</keyword>
<dbReference type="PATRIC" id="fig|1122985.7.peg.1278"/>
<reference evidence="1 2" key="1">
    <citation type="submission" date="2013-08" db="EMBL/GenBank/DDBJ databases">
        <authorList>
            <person name="Weinstock G."/>
            <person name="Sodergren E."/>
            <person name="Wylie T."/>
            <person name="Fulton L."/>
            <person name="Fulton R."/>
            <person name="Fronick C."/>
            <person name="O'Laughlin M."/>
            <person name="Godfrey J."/>
            <person name="Miner T."/>
            <person name="Herter B."/>
            <person name="Appelbaum E."/>
            <person name="Cordes M."/>
            <person name="Lek S."/>
            <person name="Wollam A."/>
            <person name="Pepin K.H."/>
            <person name="Palsikar V.B."/>
            <person name="Mitreva M."/>
            <person name="Wilson R.K."/>
        </authorList>
    </citation>
    <scope>NUCLEOTIDE SEQUENCE [LARGE SCALE GENOMIC DNA]</scope>
    <source>
        <strain evidence="1 2">ATCC 15930</strain>
    </source>
</reference>
<name>A0A069QIL1_HOYLO</name>
<dbReference type="EMBL" id="JNGW01000048">
    <property type="protein sequence ID" value="KDR52653.1"/>
    <property type="molecule type" value="Genomic_DNA"/>
</dbReference>
<comment type="caution">
    <text evidence="1">The sequence shown here is derived from an EMBL/GenBank/DDBJ whole genome shotgun (WGS) entry which is preliminary data.</text>
</comment>
<accession>A0A069QIL1</accession>
<organism evidence="1 2">
    <name type="scientific">Hoylesella loescheii DSM 19665 = JCM 12249 = ATCC 15930</name>
    <dbReference type="NCBI Taxonomy" id="1122985"/>
    <lineage>
        <taxon>Bacteria</taxon>
        <taxon>Pseudomonadati</taxon>
        <taxon>Bacteroidota</taxon>
        <taxon>Bacteroidia</taxon>
        <taxon>Bacteroidales</taxon>
        <taxon>Prevotellaceae</taxon>
        <taxon>Hoylesella</taxon>
    </lineage>
</organism>
<evidence type="ECO:0000313" key="1">
    <source>
        <dbReference type="EMBL" id="KDR52653.1"/>
    </source>
</evidence>
<gene>
    <name evidence="1" type="ORF">HMPREF1991_01230</name>
</gene>
<dbReference type="HOGENOM" id="CLU_3203502_0_0_10"/>
<evidence type="ECO:0000313" key="2">
    <source>
        <dbReference type="Proteomes" id="UP000027442"/>
    </source>
</evidence>
<proteinExistence type="predicted"/>
<protein>
    <submittedName>
        <fullName evidence="1">Uncharacterized protein</fullName>
    </submittedName>
</protein>
<dbReference type="AlphaFoldDB" id="A0A069QIL1"/>
<dbReference type="PROSITE" id="PS51257">
    <property type="entry name" value="PROKAR_LIPOPROTEIN"/>
    <property type="match status" value="1"/>
</dbReference>